<proteinExistence type="predicted"/>
<dbReference type="Pfam" id="PF02720">
    <property type="entry name" value="DUF222"/>
    <property type="match status" value="1"/>
</dbReference>
<dbReference type="EMBL" id="SJZJ01000009">
    <property type="protein sequence ID" value="TCJ28929.1"/>
    <property type="molecule type" value="Genomic_DNA"/>
</dbReference>
<gene>
    <name evidence="2" type="ORF">EPD65_07110</name>
</gene>
<reference evidence="2 3" key="1">
    <citation type="submission" date="2019-03" db="EMBL/GenBank/DDBJ databases">
        <authorList>
            <person name="Kim M.K.M."/>
        </authorList>
    </citation>
    <scope>NUCLEOTIDE SEQUENCE [LARGE SCALE GENOMIC DNA]</scope>
    <source>
        <strain evidence="2 3">18JY15-6</strain>
    </source>
</reference>
<organism evidence="2 3">
    <name type="scientific">Nocardioides jejuensis</name>
    <dbReference type="NCBI Taxonomy" id="2502782"/>
    <lineage>
        <taxon>Bacteria</taxon>
        <taxon>Bacillati</taxon>
        <taxon>Actinomycetota</taxon>
        <taxon>Actinomycetes</taxon>
        <taxon>Propionibacteriales</taxon>
        <taxon>Nocardioidaceae</taxon>
        <taxon>Nocardioides</taxon>
    </lineage>
</organism>
<accession>A0A4R1CD59</accession>
<feature type="domain" description="HNH nuclease" evidence="1">
    <location>
        <begin position="351"/>
        <end position="403"/>
    </location>
</feature>
<dbReference type="InterPro" id="IPR003615">
    <property type="entry name" value="HNH_nuc"/>
</dbReference>
<keyword evidence="3" id="KW-1185">Reference proteome</keyword>
<dbReference type="Proteomes" id="UP000295453">
    <property type="component" value="Unassembled WGS sequence"/>
</dbReference>
<keyword evidence="2" id="KW-0255">Endonuclease</keyword>
<evidence type="ECO:0000313" key="3">
    <source>
        <dbReference type="Proteomes" id="UP000295453"/>
    </source>
</evidence>
<dbReference type="SMART" id="SM00507">
    <property type="entry name" value="HNHc"/>
    <property type="match status" value="1"/>
</dbReference>
<dbReference type="CDD" id="cd00085">
    <property type="entry name" value="HNHc"/>
    <property type="match status" value="1"/>
</dbReference>
<evidence type="ECO:0000313" key="2">
    <source>
        <dbReference type="EMBL" id="TCJ28929.1"/>
    </source>
</evidence>
<sequence length="426" mass="45597">MLRMDYFSGSGHEPLLVAAAHALDEQLKAVAGSDPTFLSVLEKEDLLLTLSSVRAKVEGLLVDALSVAGDVADEHGSRSAGAWLAAVLHDDGAVTGRMQRLAGDVCRHPELRTALRSGRMSVRHAEVIVRAVDAFGPDVPSAVRDEAVGHLIERAGEFAPAELRRLGDGILAVIDPASYDDAERAKLEAELARARAATRLTLRSAGDGVTRVSGVLPDSVAARLRIYLESFSSPRHDAATGAGEAPSRYLDPVTGRRLTHERVLGEAFAAMLECMDVDRLPIHGGDATQVVVTIDWKDLLAGTGVAMAGDEAIPVGEVRRLACQAGVLPAVLGGRSEVLDLGRSRRLFSKAQRRAMGLRQHTCAFNGCDVPGRWCEAHHLDPWSAGGKTDLARGVLICPRHHHVVHDERYVVTRLPGGAMTAVLRR</sequence>
<dbReference type="AlphaFoldDB" id="A0A4R1CD59"/>
<comment type="caution">
    <text evidence="2">The sequence shown here is derived from an EMBL/GenBank/DDBJ whole genome shotgun (WGS) entry which is preliminary data.</text>
</comment>
<evidence type="ECO:0000259" key="1">
    <source>
        <dbReference type="SMART" id="SM00507"/>
    </source>
</evidence>
<dbReference type="OrthoDB" id="3634417at2"/>
<keyword evidence="2" id="KW-0378">Hydrolase</keyword>
<dbReference type="GO" id="GO:0004519">
    <property type="term" value="F:endonuclease activity"/>
    <property type="evidence" value="ECO:0007669"/>
    <property type="project" value="UniProtKB-KW"/>
</dbReference>
<dbReference type="Gene3D" id="1.10.30.50">
    <property type="match status" value="1"/>
</dbReference>
<name>A0A4R1CD59_9ACTN</name>
<protein>
    <submittedName>
        <fullName evidence="2">HNH endonuclease</fullName>
    </submittedName>
</protein>
<keyword evidence="2" id="KW-0540">Nuclease</keyword>
<dbReference type="InterPro" id="IPR003870">
    <property type="entry name" value="DUF222"/>
</dbReference>